<evidence type="ECO:0000256" key="1">
    <source>
        <dbReference type="ARBA" id="ARBA00004611"/>
    </source>
</evidence>
<keyword evidence="8" id="KW-0966">Cell projection</keyword>
<proteinExistence type="inferred from homology"/>
<evidence type="ECO:0008006" key="13">
    <source>
        <dbReference type="Google" id="ProtNLM"/>
    </source>
</evidence>
<feature type="coiled-coil region" evidence="9">
    <location>
        <begin position="232"/>
        <end position="269"/>
    </location>
</feature>
<accession>A0A1B0G3W4</accession>
<keyword evidence="9" id="KW-0175">Coiled coil</keyword>
<name>A0A1B0G3W4_GLOMM</name>
<keyword evidence="6" id="KW-0969">Cilium</keyword>
<dbReference type="GO" id="GO:0005929">
    <property type="term" value="C:cilium"/>
    <property type="evidence" value="ECO:0007669"/>
    <property type="project" value="TreeGrafter"/>
</dbReference>
<sequence>MPTPRTFGRNKKPPFVIDNQSSDANRPGTNLSGINLNLGEGCPAQPCKLPFWWSSVPQTVSKKGSKVRKEPPPPEPYKNVMYDRRVVKGPNYGVNSLLVEYELPNKFNEVRRRLTLRKNLSYQKNLRNILGTPPPVHGRRHEAMQTDKYLEELVLHPPEFDAETQTDLFLEKPAQPPYTPAKIGIDVATEIGEGELFHFDAEAQPIIEVMVDGTIEMTVLEMAHEREIETIRRRQDELLAQREAELAELRRLEDEEIRLRAEKERRIRQDAIAKSVDDEIQKEVIAAKILQGHIASILPEILDNLEPATDAIKRQKLIDSLCPWLATGVSEEVGQIVGCREVLKNLIKEIIKQRAEIYAGYREEEGKIKGAHEECEMELCKEESETDPSCPSGTTFYKIMKDLETHLENYTNERLPTSTINTNLTAEGYQNISTQKQTVPSDRKSSSGCTLPEFCCSESAKPKLRDIGSYSTSTSFTVLNNDYGSSLTGKPNAIVHPIQRTDHTALPTNKHVRNGNLHLWGTQIASEPPTAISTTTTQFNANFAEELNRRLRNLNIKTRRSLEWSRSKYSVQNGSNQETLNQRPLFITTVPRGIFLPPPKEVFLIPSRQKKSLYAYSSHPVVYQASLRHQKQHIYNTHTGATKVKTINVTTTTTAITTTTTTTTNPTTSNCYKTVTSKSRVALRKGKFQNVKNNNKAEDINGSNDRNREDPIAIYDKDKIMTIAIHNSNKNNSSSSTKQICKNNMREKFNRQSYASMIGGDVDDNIGVHITKQQQRHQQQQPYQTKREIPPTEPYRNTISKENEDKNPLTNPLALLLDYNPFDKAAESRRRLNLRKRFGCQKKQKSFLTSHGTDRQDRYTKDNKLIEDVTTRSPELVLVDQSELFLEKPPLAPYVPFNVSVDASTEIADDELFHFEAEVQPIIEVLVDHTIDLSVLEVVHEREISNIRRRMDVLLAEREVELAELRRLEAEDILLKAERTRRLRQEAIAKTLDEDRQQEVIAAKLLQGHIANVLPEILESLEPATDADKKEKLMKSLCPWLSAEVATEVGQIINSREILTVIIKEIIKQRAEIYAGYQEKQPITGTIGEEEYEICEIESNLAETESTQHCSPHV</sequence>
<feature type="compositionally biased region" description="Polar residues" evidence="10">
    <location>
        <begin position="18"/>
        <end position="28"/>
    </location>
</feature>
<dbReference type="EnsemblMetazoa" id="GMOY008012-RA">
    <property type="protein sequence ID" value="GMOY008012-PA"/>
    <property type="gene ID" value="GMOY008012"/>
</dbReference>
<dbReference type="Proteomes" id="UP000092444">
    <property type="component" value="Unassembled WGS sequence"/>
</dbReference>
<evidence type="ECO:0000256" key="4">
    <source>
        <dbReference type="ARBA" id="ARBA00022553"/>
    </source>
</evidence>
<keyword evidence="4" id="KW-0597">Phosphoprotein</keyword>
<evidence type="ECO:0000256" key="9">
    <source>
        <dbReference type="SAM" id="Coils"/>
    </source>
</evidence>
<dbReference type="PhylomeDB" id="A0A1B0G3W4"/>
<evidence type="ECO:0000313" key="12">
    <source>
        <dbReference type="Proteomes" id="UP000092444"/>
    </source>
</evidence>
<evidence type="ECO:0000313" key="11">
    <source>
        <dbReference type="EnsemblMetazoa" id="GMOY008012-PA"/>
    </source>
</evidence>
<evidence type="ECO:0000256" key="6">
    <source>
        <dbReference type="ARBA" id="ARBA00023069"/>
    </source>
</evidence>
<dbReference type="InterPro" id="IPR009290">
    <property type="entry name" value="Radial_spoke_3"/>
</dbReference>
<evidence type="ECO:0000256" key="7">
    <source>
        <dbReference type="ARBA" id="ARBA00023212"/>
    </source>
</evidence>
<evidence type="ECO:0000256" key="8">
    <source>
        <dbReference type="ARBA" id="ARBA00023273"/>
    </source>
</evidence>
<protein>
    <recommendedName>
        <fullName evidence="13">Radial spoke head protein 3 homolog</fullName>
    </recommendedName>
</protein>
<evidence type="ECO:0000256" key="2">
    <source>
        <dbReference type="ARBA" id="ARBA00006737"/>
    </source>
</evidence>
<feature type="region of interest" description="Disordered" evidence="10">
    <location>
        <begin position="774"/>
        <end position="807"/>
    </location>
</feature>
<keyword evidence="3" id="KW-0963">Cytoplasm</keyword>
<dbReference type="EMBL" id="CCAG010020666">
    <property type="status" value="NOT_ANNOTATED_CDS"/>
    <property type="molecule type" value="Genomic_DNA"/>
</dbReference>
<reference evidence="11" key="1">
    <citation type="submission" date="2020-05" db="UniProtKB">
        <authorList>
            <consortium name="EnsemblMetazoa"/>
        </authorList>
    </citation>
    <scope>IDENTIFICATION</scope>
    <source>
        <strain evidence="11">Yale</strain>
    </source>
</reference>
<comment type="similarity">
    <text evidence="2">Belongs to the flagellar radial spoke RSP3 family.</text>
</comment>
<dbReference type="VEuPathDB" id="VectorBase:GMOY008012"/>
<evidence type="ECO:0000256" key="5">
    <source>
        <dbReference type="ARBA" id="ARBA00022846"/>
    </source>
</evidence>
<dbReference type="AlphaFoldDB" id="A0A1B0G3W4"/>
<keyword evidence="12" id="KW-1185">Reference proteome</keyword>
<dbReference type="Pfam" id="PF06098">
    <property type="entry name" value="Radial_spoke_3"/>
    <property type="match status" value="2"/>
</dbReference>
<keyword evidence="5" id="KW-0282">Flagellum</keyword>
<evidence type="ECO:0000256" key="10">
    <source>
        <dbReference type="SAM" id="MobiDB-lite"/>
    </source>
</evidence>
<dbReference type="PANTHER" id="PTHR21648">
    <property type="entry name" value="FLAGELLAR RADIAL SPOKE PROTEIN 3"/>
    <property type="match status" value="1"/>
</dbReference>
<evidence type="ECO:0000256" key="3">
    <source>
        <dbReference type="ARBA" id="ARBA00022490"/>
    </source>
</evidence>
<dbReference type="STRING" id="37546.A0A1B0G3W4"/>
<keyword evidence="7" id="KW-0206">Cytoskeleton</keyword>
<feature type="region of interest" description="Disordered" evidence="10">
    <location>
        <begin position="1"/>
        <end position="28"/>
    </location>
</feature>
<organism evidence="11 12">
    <name type="scientific">Glossina morsitans morsitans</name>
    <name type="common">Savannah tsetse fly</name>
    <dbReference type="NCBI Taxonomy" id="37546"/>
    <lineage>
        <taxon>Eukaryota</taxon>
        <taxon>Metazoa</taxon>
        <taxon>Ecdysozoa</taxon>
        <taxon>Arthropoda</taxon>
        <taxon>Hexapoda</taxon>
        <taxon>Insecta</taxon>
        <taxon>Pterygota</taxon>
        <taxon>Neoptera</taxon>
        <taxon>Endopterygota</taxon>
        <taxon>Diptera</taxon>
        <taxon>Brachycera</taxon>
        <taxon>Muscomorpha</taxon>
        <taxon>Hippoboscoidea</taxon>
        <taxon>Glossinidae</taxon>
        <taxon>Glossina</taxon>
    </lineage>
</organism>
<dbReference type="PANTHER" id="PTHR21648:SF0">
    <property type="entry name" value="RADIAL SPOKE HEAD PROTEIN 3 HOMOLOG"/>
    <property type="match status" value="1"/>
</dbReference>
<comment type="subcellular location">
    <subcellularLocation>
        <location evidence="1">Cytoplasm</location>
        <location evidence="1">Cytoskeleton</location>
        <location evidence="1">Flagellum axoneme</location>
    </subcellularLocation>
</comment>